<dbReference type="PANTHER" id="PTHR10655:SF70">
    <property type="entry name" value="PHOSPHOLIPASE_CARBOXYLESTERASE_THIOESTERASE DOMAIN-CONTAINING PROTEIN"/>
    <property type="match status" value="1"/>
</dbReference>
<evidence type="ECO:0000256" key="6">
    <source>
        <dbReference type="SAM" id="MobiDB-lite"/>
    </source>
</evidence>
<evidence type="ECO:0000313" key="9">
    <source>
        <dbReference type="Proteomes" id="UP000001449"/>
    </source>
</evidence>
<evidence type="ECO:0000256" key="4">
    <source>
        <dbReference type="ARBA" id="ARBA00022833"/>
    </source>
</evidence>
<dbReference type="PANTHER" id="PTHR10655">
    <property type="entry name" value="LYSOPHOSPHOLIPASE-RELATED"/>
    <property type="match status" value="1"/>
</dbReference>
<organism evidence="8 9">
    <name type="scientific">Thalassiosira pseudonana</name>
    <name type="common">Marine diatom</name>
    <name type="synonym">Cyclotella nana</name>
    <dbReference type="NCBI Taxonomy" id="35128"/>
    <lineage>
        <taxon>Eukaryota</taxon>
        <taxon>Sar</taxon>
        <taxon>Stramenopiles</taxon>
        <taxon>Ochrophyta</taxon>
        <taxon>Bacillariophyta</taxon>
        <taxon>Coscinodiscophyceae</taxon>
        <taxon>Thalassiosirophycidae</taxon>
        <taxon>Thalassiosirales</taxon>
        <taxon>Thalassiosiraceae</taxon>
        <taxon>Thalassiosira</taxon>
    </lineage>
</organism>
<dbReference type="OMA" id="WFEEMDY"/>
<protein>
    <recommendedName>
        <fullName evidence="7">MYND-type domain-containing protein</fullName>
    </recommendedName>
</protein>
<dbReference type="Gene3D" id="6.10.140.2220">
    <property type="match status" value="1"/>
</dbReference>
<dbReference type="GO" id="GO:0008270">
    <property type="term" value="F:zinc ion binding"/>
    <property type="evidence" value="ECO:0007669"/>
    <property type="project" value="UniProtKB-KW"/>
</dbReference>
<feature type="domain" description="MYND-type" evidence="7">
    <location>
        <begin position="10"/>
        <end position="58"/>
    </location>
</feature>
<keyword evidence="9" id="KW-1185">Reference proteome</keyword>
<dbReference type="Pfam" id="PF01753">
    <property type="entry name" value="zf-MYND"/>
    <property type="match status" value="1"/>
</dbReference>
<dbReference type="PaxDb" id="35128-Thaps3640"/>
<evidence type="ECO:0000256" key="5">
    <source>
        <dbReference type="PROSITE-ProRule" id="PRU00134"/>
    </source>
</evidence>
<accession>B8BYC6</accession>
<dbReference type="eggNOG" id="ENOG502S7AH">
    <property type="taxonomic scope" value="Eukaryota"/>
</dbReference>
<keyword evidence="4" id="KW-0862">Zinc</keyword>
<dbReference type="InterPro" id="IPR029058">
    <property type="entry name" value="AB_hydrolase_fold"/>
</dbReference>
<dbReference type="Proteomes" id="UP000001449">
    <property type="component" value="Chromosome 3"/>
</dbReference>
<proteinExistence type="inferred from homology"/>
<keyword evidence="3 5" id="KW-0863">Zinc-finger</keyword>
<keyword evidence="2" id="KW-0479">Metal-binding</keyword>
<dbReference type="GeneID" id="7451285"/>
<name>B8BYC6_THAPS</name>
<dbReference type="Pfam" id="PF02230">
    <property type="entry name" value="Abhydrolase_2"/>
    <property type="match status" value="1"/>
</dbReference>
<dbReference type="InParanoid" id="B8BYC6"/>
<feature type="compositionally biased region" description="Polar residues" evidence="6">
    <location>
        <begin position="64"/>
        <end position="81"/>
    </location>
</feature>
<dbReference type="KEGG" id="tps:THAPSDRAFT_3640"/>
<reference evidence="8 9" key="1">
    <citation type="journal article" date="2004" name="Science">
        <title>The genome of the diatom Thalassiosira pseudonana: ecology, evolution, and metabolism.</title>
        <authorList>
            <person name="Armbrust E.V."/>
            <person name="Berges J.A."/>
            <person name="Bowler C."/>
            <person name="Green B.R."/>
            <person name="Martinez D."/>
            <person name="Putnam N.H."/>
            <person name="Zhou S."/>
            <person name="Allen A.E."/>
            <person name="Apt K.E."/>
            <person name="Bechner M."/>
            <person name="Brzezinski M.A."/>
            <person name="Chaal B.K."/>
            <person name="Chiovitti A."/>
            <person name="Davis A.K."/>
            <person name="Demarest M.S."/>
            <person name="Detter J.C."/>
            <person name="Glavina T."/>
            <person name="Goodstein D."/>
            <person name="Hadi M.Z."/>
            <person name="Hellsten U."/>
            <person name="Hildebrand M."/>
            <person name="Jenkins B.D."/>
            <person name="Jurka J."/>
            <person name="Kapitonov V.V."/>
            <person name="Kroger N."/>
            <person name="Lau W.W."/>
            <person name="Lane T.W."/>
            <person name="Larimer F.W."/>
            <person name="Lippmeier J.C."/>
            <person name="Lucas S."/>
            <person name="Medina M."/>
            <person name="Montsant A."/>
            <person name="Obornik M."/>
            <person name="Parker M.S."/>
            <person name="Palenik B."/>
            <person name="Pazour G.J."/>
            <person name="Richardson P.M."/>
            <person name="Rynearson T.A."/>
            <person name="Saito M.A."/>
            <person name="Schwartz D.C."/>
            <person name="Thamatrakoln K."/>
            <person name="Valentin K."/>
            <person name="Vardi A."/>
            <person name="Wilkerson F.P."/>
            <person name="Rokhsar D.S."/>
        </authorList>
    </citation>
    <scope>NUCLEOTIDE SEQUENCE [LARGE SCALE GENOMIC DNA]</scope>
    <source>
        <strain evidence="8 9">CCMP1335</strain>
    </source>
</reference>
<feature type="region of interest" description="Disordered" evidence="6">
    <location>
        <begin position="63"/>
        <end position="85"/>
    </location>
</feature>
<gene>
    <name evidence="8" type="ORF">THAPSDRAFT_3640</name>
</gene>
<dbReference type="GO" id="GO:0052689">
    <property type="term" value="F:carboxylic ester hydrolase activity"/>
    <property type="evidence" value="ECO:0000318"/>
    <property type="project" value="GO_Central"/>
</dbReference>
<dbReference type="AlphaFoldDB" id="B8BYC6"/>
<dbReference type="HOGENOM" id="CLU_641743_0_0_1"/>
<dbReference type="InterPro" id="IPR050565">
    <property type="entry name" value="LYPA1-2/EST-like"/>
</dbReference>
<dbReference type="SUPFAM" id="SSF53474">
    <property type="entry name" value="alpha/beta-Hydrolases"/>
    <property type="match status" value="1"/>
</dbReference>
<dbReference type="RefSeq" id="XP_002288429.1">
    <property type="nucleotide sequence ID" value="XM_002288393.1"/>
</dbReference>
<dbReference type="PROSITE" id="PS50865">
    <property type="entry name" value="ZF_MYND_2"/>
    <property type="match status" value="1"/>
</dbReference>
<dbReference type="InterPro" id="IPR003140">
    <property type="entry name" value="PLipase/COase/thioEstase"/>
</dbReference>
<comment type="similarity">
    <text evidence="1">Belongs to the AB hydrolase superfamily. AB hydrolase 2 family.</text>
</comment>
<evidence type="ECO:0000313" key="8">
    <source>
        <dbReference type="EMBL" id="EED93865.1"/>
    </source>
</evidence>
<dbReference type="GO" id="GO:0005737">
    <property type="term" value="C:cytoplasm"/>
    <property type="evidence" value="ECO:0000318"/>
    <property type="project" value="GO_Central"/>
</dbReference>
<dbReference type="InterPro" id="IPR002893">
    <property type="entry name" value="Znf_MYND"/>
</dbReference>
<dbReference type="EMBL" id="CM000640">
    <property type="protein sequence ID" value="EED93865.1"/>
    <property type="molecule type" value="Genomic_DNA"/>
</dbReference>
<dbReference type="SUPFAM" id="SSF144232">
    <property type="entry name" value="HIT/MYND zinc finger-like"/>
    <property type="match status" value="1"/>
</dbReference>
<dbReference type="Gene3D" id="3.40.50.1820">
    <property type="entry name" value="alpha/beta hydrolase"/>
    <property type="match status" value="1"/>
</dbReference>
<evidence type="ECO:0000256" key="2">
    <source>
        <dbReference type="ARBA" id="ARBA00022723"/>
    </source>
</evidence>
<sequence>MASSTPFDRCECCGKPSSTTVKVRACARCRSVGYCSKECQRIDYVTDRQLRRGHKFQCHPKSVTMANDTQQSKPQAPSVITGNIEDNDTTVRLEMQRPDASGQWDDVGPINLLEDVASLSLQSNRAGISNGLPTMKKQQTSAQPRHLKQLPLNTQKILSGNADTYRYRHSADGVDENLMILLHGAGDTHIPFDKLGQQMELPQTATLSVSAAMSLRLPNNAAKSSFTQLPFGLGHTWFEEMDYVSTGETLLDDNPRRLKSLKHAVECLDTLICSLVGNGSHDSNDDRNTWIPERVFFFGFSAGACLAMEFCREWFLKGRTPFGGAICVAGGIKTATTVTSNDTRQSKQPTDVLIIAGSNDAIFSKEAAYKSKKLYVTECSCSEVHVHVEHGKEHAMAGSKVEMRVVMEYLSKRLVRRMVGMAGESVAS</sequence>
<evidence type="ECO:0000256" key="1">
    <source>
        <dbReference type="ARBA" id="ARBA00006499"/>
    </source>
</evidence>
<evidence type="ECO:0000259" key="7">
    <source>
        <dbReference type="PROSITE" id="PS50865"/>
    </source>
</evidence>
<reference evidence="8 9" key="2">
    <citation type="journal article" date="2008" name="Nature">
        <title>The Phaeodactylum genome reveals the evolutionary history of diatom genomes.</title>
        <authorList>
            <person name="Bowler C."/>
            <person name="Allen A.E."/>
            <person name="Badger J.H."/>
            <person name="Grimwood J."/>
            <person name="Jabbari K."/>
            <person name="Kuo A."/>
            <person name="Maheswari U."/>
            <person name="Martens C."/>
            <person name="Maumus F."/>
            <person name="Otillar R.P."/>
            <person name="Rayko E."/>
            <person name="Salamov A."/>
            <person name="Vandepoele K."/>
            <person name="Beszteri B."/>
            <person name="Gruber A."/>
            <person name="Heijde M."/>
            <person name="Katinka M."/>
            <person name="Mock T."/>
            <person name="Valentin K."/>
            <person name="Verret F."/>
            <person name="Berges J.A."/>
            <person name="Brownlee C."/>
            <person name="Cadoret J.P."/>
            <person name="Chiovitti A."/>
            <person name="Choi C.J."/>
            <person name="Coesel S."/>
            <person name="De Martino A."/>
            <person name="Detter J.C."/>
            <person name="Durkin C."/>
            <person name="Falciatore A."/>
            <person name="Fournet J."/>
            <person name="Haruta M."/>
            <person name="Huysman M.J."/>
            <person name="Jenkins B.D."/>
            <person name="Jiroutova K."/>
            <person name="Jorgensen R.E."/>
            <person name="Joubert Y."/>
            <person name="Kaplan A."/>
            <person name="Kroger N."/>
            <person name="Kroth P.G."/>
            <person name="La Roche J."/>
            <person name="Lindquist E."/>
            <person name="Lommer M."/>
            <person name="Martin-Jezequel V."/>
            <person name="Lopez P.J."/>
            <person name="Lucas S."/>
            <person name="Mangogna M."/>
            <person name="McGinnis K."/>
            <person name="Medlin L.K."/>
            <person name="Montsant A."/>
            <person name="Oudot-Le Secq M.P."/>
            <person name="Napoli C."/>
            <person name="Obornik M."/>
            <person name="Parker M.S."/>
            <person name="Petit J.L."/>
            <person name="Porcel B.M."/>
            <person name="Poulsen N."/>
            <person name="Robison M."/>
            <person name="Rychlewski L."/>
            <person name="Rynearson T.A."/>
            <person name="Schmutz J."/>
            <person name="Shapiro H."/>
            <person name="Siaut M."/>
            <person name="Stanley M."/>
            <person name="Sussman M.R."/>
            <person name="Taylor A.R."/>
            <person name="Vardi A."/>
            <person name="von Dassow P."/>
            <person name="Vyverman W."/>
            <person name="Willis A."/>
            <person name="Wyrwicz L.S."/>
            <person name="Rokhsar D.S."/>
            <person name="Weissenbach J."/>
            <person name="Armbrust E.V."/>
            <person name="Green B.R."/>
            <person name="Van de Peer Y."/>
            <person name="Grigoriev I.V."/>
        </authorList>
    </citation>
    <scope>NUCLEOTIDE SEQUENCE [LARGE SCALE GENOMIC DNA]</scope>
    <source>
        <strain evidence="8 9">CCMP1335</strain>
    </source>
</reference>
<evidence type="ECO:0000256" key="3">
    <source>
        <dbReference type="ARBA" id="ARBA00022771"/>
    </source>
</evidence>